<feature type="transmembrane region" description="Helical" evidence="1">
    <location>
        <begin position="65"/>
        <end position="83"/>
    </location>
</feature>
<evidence type="ECO:0000259" key="3">
    <source>
        <dbReference type="Pfam" id="PF11887"/>
    </source>
</evidence>
<comment type="caution">
    <text evidence="4">The sequence shown here is derived from an EMBL/GenBank/DDBJ whole genome shotgun (WGS) entry which is preliminary data.</text>
</comment>
<dbReference type="InterPro" id="IPR005693">
    <property type="entry name" value="Mce"/>
</dbReference>
<dbReference type="Proteomes" id="UP001499986">
    <property type="component" value="Unassembled WGS sequence"/>
</dbReference>
<dbReference type="PRINTS" id="PR01782">
    <property type="entry name" value="MCEVIRFACTOR"/>
</dbReference>
<evidence type="ECO:0000313" key="5">
    <source>
        <dbReference type="Proteomes" id="UP001499986"/>
    </source>
</evidence>
<proteinExistence type="predicted"/>
<dbReference type="PANTHER" id="PTHR33371:SF18">
    <property type="entry name" value="MCE-FAMILY PROTEIN MCE3C"/>
    <property type="match status" value="1"/>
</dbReference>
<dbReference type="EMBL" id="BAAASE010000003">
    <property type="protein sequence ID" value="GAA2393207.1"/>
    <property type="molecule type" value="Genomic_DNA"/>
</dbReference>
<keyword evidence="1" id="KW-0812">Transmembrane</keyword>
<evidence type="ECO:0000313" key="4">
    <source>
        <dbReference type="EMBL" id="GAA2393207.1"/>
    </source>
</evidence>
<organism evidence="4 5">
    <name type="scientific">Streptomyces coeruleofuscus</name>
    <dbReference type="NCBI Taxonomy" id="66879"/>
    <lineage>
        <taxon>Bacteria</taxon>
        <taxon>Bacillati</taxon>
        <taxon>Actinomycetota</taxon>
        <taxon>Actinomycetes</taxon>
        <taxon>Kitasatosporales</taxon>
        <taxon>Streptomycetaceae</taxon>
        <taxon>Streptomyces</taxon>
    </lineage>
</organism>
<feature type="domain" description="Mce/MlaD" evidence="2">
    <location>
        <begin position="94"/>
        <end position="168"/>
    </location>
</feature>
<keyword evidence="1" id="KW-0472">Membrane</keyword>
<gene>
    <name evidence="4" type="ORF">GCM10010255_24030</name>
</gene>
<sequence length="383" mass="41616">MNRKRRPEPLVKVRIDPPKLPKVRLLPRRTPRPQPLVKVRVDPPKLPRIRLRRPRLGPFRERNPVVIGAVGLTVLALLTVAAFNADRLPVIGDGETYSAAFAEAGGLKPGDEVRIAGVKVGKVEEVDLDGDHVKVTFKIKDEPGFGTETGASIRVKTILGAKYLALHPKGRGRLEPGSEIPLGRTVPAYDVVQAFSDLTTTTEKVDTEQLAKALDTISTTFEDSPSEVRASIKGLSKISRTVASRDKALGELLDHANGVTGVLADRSGDFTALVEDGDKLFKEINKRRAAIHKLLKTSAALGIQLSGLVQDNEKEIGPALKGLNTVVKMLERNQAGLERSIKLLAPYVRVFTNTLGNGRWFDSYVQNLVAAPVVPRTRTGGAQ</sequence>
<name>A0ABP5V2U7_9ACTN</name>
<dbReference type="InterPro" id="IPR024516">
    <property type="entry name" value="Mce_C"/>
</dbReference>
<evidence type="ECO:0000256" key="1">
    <source>
        <dbReference type="SAM" id="Phobius"/>
    </source>
</evidence>
<accession>A0ABP5V2U7</accession>
<feature type="domain" description="Mammalian cell entry C-terminal" evidence="3">
    <location>
        <begin position="172"/>
        <end position="358"/>
    </location>
</feature>
<protein>
    <submittedName>
        <fullName evidence="4">MCE family protein</fullName>
    </submittedName>
</protein>
<dbReference type="Pfam" id="PF11887">
    <property type="entry name" value="Mce4_CUP1"/>
    <property type="match status" value="1"/>
</dbReference>
<keyword evidence="5" id="KW-1185">Reference proteome</keyword>
<dbReference type="InterPro" id="IPR003399">
    <property type="entry name" value="Mce/MlaD"/>
</dbReference>
<evidence type="ECO:0000259" key="2">
    <source>
        <dbReference type="Pfam" id="PF02470"/>
    </source>
</evidence>
<dbReference type="PANTHER" id="PTHR33371">
    <property type="entry name" value="INTERMEMBRANE PHOSPHOLIPID TRANSPORT SYSTEM BINDING PROTEIN MLAD-RELATED"/>
    <property type="match status" value="1"/>
</dbReference>
<dbReference type="RefSeq" id="WP_346138033.1">
    <property type="nucleotide sequence ID" value="NZ_BAAASE010000003.1"/>
</dbReference>
<keyword evidence="1" id="KW-1133">Transmembrane helix</keyword>
<dbReference type="NCBIfam" id="TIGR00996">
    <property type="entry name" value="Mtu_fam_mce"/>
    <property type="match status" value="1"/>
</dbReference>
<reference evidence="5" key="1">
    <citation type="journal article" date="2019" name="Int. J. Syst. Evol. Microbiol.">
        <title>The Global Catalogue of Microorganisms (GCM) 10K type strain sequencing project: providing services to taxonomists for standard genome sequencing and annotation.</title>
        <authorList>
            <consortium name="The Broad Institute Genomics Platform"/>
            <consortium name="The Broad Institute Genome Sequencing Center for Infectious Disease"/>
            <person name="Wu L."/>
            <person name="Ma J."/>
        </authorList>
    </citation>
    <scope>NUCLEOTIDE SEQUENCE [LARGE SCALE GENOMIC DNA]</scope>
    <source>
        <strain evidence="5">JCM 4358</strain>
    </source>
</reference>
<dbReference type="InterPro" id="IPR052336">
    <property type="entry name" value="MlaD_Phospholipid_Transporter"/>
</dbReference>
<dbReference type="Pfam" id="PF02470">
    <property type="entry name" value="MlaD"/>
    <property type="match status" value="1"/>
</dbReference>